<evidence type="ECO:0000313" key="1">
    <source>
        <dbReference type="EMBL" id="MPC19457.1"/>
    </source>
</evidence>
<gene>
    <name evidence="1" type="ORF">E2C01_012372</name>
</gene>
<dbReference type="Proteomes" id="UP000324222">
    <property type="component" value="Unassembled WGS sequence"/>
</dbReference>
<evidence type="ECO:0000313" key="2">
    <source>
        <dbReference type="Proteomes" id="UP000324222"/>
    </source>
</evidence>
<sequence>MLAHGKALLLRTCDAGAVAVVVPHPHLARCTSVPSVLCASGVLIPLLWAVARQYMEEEEEVKDEAHTCVKLTILIQVRLQTDLMHREGIN</sequence>
<dbReference type="EMBL" id="VSRR010000772">
    <property type="protein sequence ID" value="MPC19457.1"/>
    <property type="molecule type" value="Genomic_DNA"/>
</dbReference>
<comment type="caution">
    <text evidence="1">The sequence shown here is derived from an EMBL/GenBank/DDBJ whole genome shotgun (WGS) entry which is preliminary data.</text>
</comment>
<reference evidence="1 2" key="1">
    <citation type="submission" date="2019-05" db="EMBL/GenBank/DDBJ databases">
        <title>Another draft genome of Portunus trituberculatus and its Hox gene families provides insights of decapod evolution.</title>
        <authorList>
            <person name="Jeong J.-H."/>
            <person name="Song I."/>
            <person name="Kim S."/>
            <person name="Choi T."/>
            <person name="Kim D."/>
            <person name="Ryu S."/>
            <person name="Kim W."/>
        </authorList>
    </citation>
    <scope>NUCLEOTIDE SEQUENCE [LARGE SCALE GENOMIC DNA]</scope>
    <source>
        <tissue evidence="1">Muscle</tissue>
    </source>
</reference>
<protein>
    <submittedName>
        <fullName evidence="1">Uncharacterized protein</fullName>
    </submittedName>
</protein>
<keyword evidence="2" id="KW-1185">Reference proteome</keyword>
<name>A0A5B7DE12_PORTR</name>
<proteinExistence type="predicted"/>
<dbReference type="AlphaFoldDB" id="A0A5B7DE12"/>
<accession>A0A5B7DE12</accession>
<organism evidence="1 2">
    <name type="scientific">Portunus trituberculatus</name>
    <name type="common">Swimming crab</name>
    <name type="synonym">Neptunus trituberculatus</name>
    <dbReference type="NCBI Taxonomy" id="210409"/>
    <lineage>
        <taxon>Eukaryota</taxon>
        <taxon>Metazoa</taxon>
        <taxon>Ecdysozoa</taxon>
        <taxon>Arthropoda</taxon>
        <taxon>Crustacea</taxon>
        <taxon>Multicrustacea</taxon>
        <taxon>Malacostraca</taxon>
        <taxon>Eumalacostraca</taxon>
        <taxon>Eucarida</taxon>
        <taxon>Decapoda</taxon>
        <taxon>Pleocyemata</taxon>
        <taxon>Brachyura</taxon>
        <taxon>Eubrachyura</taxon>
        <taxon>Portunoidea</taxon>
        <taxon>Portunidae</taxon>
        <taxon>Portuninae</taxon>
        <taxon>Portunus</taxon>
    </lineage>
</organism>